<feature type="compositionally biased region" description="Basic residues" evidence="1">
    <location>
        <begin position="104"/>
        <end position="123"/>
    </location>
</feature>
<feature type="compositionally biased region" description="Basic residues" evidence="1">
    <location>
        <begin position="41"/>
        <end position="69"/>
    </location>
</feature>
<comment type="caution">
    <text evidence="2">The sequence shown here is derived from an EMBL/GenBank/DDBJ whole genome shotgun (WGS) entry which is preliminary data.</text>
</comment>
<accession>A0A2T0Q2K2</accession>
<feature type="region of interest" description="Disordered" evidence="1">
    <location>
        <begin position="220"/>
        <end position="240"/>
    </location>
</feature>
<dbReference type="AlphaFoldDB" id="A0A2T0Q2K2"/>
<feature type="region of interest" description="Disordered" evidence="1">
    <location>
        <begin position="253"/>
        <end position="303"/>
    </location>
</feature>
<protein>
    <submittedName>
        <fullName evidence="2">Uncharacterized protein</fullName>
    </submittedName>
</protein>
<gene>
    <name evidence="2" type="ORF">CLV72_105376</name>
</gene>
<organism evidence="2 3">
    <name type="scientific">Allonocardiopsis opalescens</name>
    <dbReference type="NCBI Taxonomy" id="1144618"/>
    <lineage>
        <taxon>Bacteria</taxon>
        <taxon>Bacillati</taxon>
        <taxon>Actinomycetota</taxon>
        <taxon>Actinomycetes</taxon>
        <taxon>Streptosporangiales</taxon>
        <taxon>Allonocardiopsis</taxon>
    </lineage>
</organism>
<feature type="compositionally biased region" description="Low complexity" evidence="1">
    <location>
        <begin position="124"/>
        <end position="163"/>
    </location>
</feature>
<name>A0A2T0Q2K2_9ACTN</name>
<feature type="region of interest" description="Disordered" evidence="1">
    <location>
        <begin position="39"/>
        <end position="199"/>
    </location>
</feature>
<dbReference type="EMBL" id="PVZC01000005">
    <property type="protein sequence ID" value="PRX98023.1"/>
    <property type="molecule type" value="Genomic_DNA"/>
</dbReference>
<reference evidence="2 3" key="1">
    <citation type="submission" date="2018-03" db="EMBL/GenBank/DDBJ databases">
        <title>Genomic Encyclopedia of Archaeal and Bacterial Type Strains, Phase II (KMG-II): from individual species to whole genera.</title>
        <authorList>
            <person name="Goeker M."/>
        </authorList>
    </citation>
    <scope>NUCLEOTIDE SEQUENCE [LARGE SCALE GENOMIC DNA]</scope>
    <source>
        <strain evidence="2 3">DSM 45601</strain>
    </source>
</reference>
<keyword evidence="3" id="KW-1185">Reference proteome</keyword>
<sequence length="303" mass="31539">MGQGAVPRARTRRWFRRMTTRRAVGAAFSVKAGHCAGGAGRARRVARRPAGRGASVRRRRRGLACRPRGRASITSSGAGTRRRRVSGWWSATAGGPRRGAVQVRLRHLRRPRLTFCGPRHHASASKGSSTSSQKTAVPAALSATRTATPASAEPAAAVELGAPTADGPDRTVPVRPSSPASDAADRAPFGPSAPAAHRDGRAAIELPAPVALRAAGRDAADPWSPAASGPADRVAGPAVSPRADGAFTAVVTPGRSRRRGAAPAVRRGRRAVPAAAVRSRPEPAPGRWWRLGRAGGRSRPVPR</sequence>
<dbReference type="Proteomes" id="UP000237846">
    <property type="component" value="Unassembled WGS sequence"/>
</dbReference>
<evidence type="ECO:0000313" key="3">
    <source>
        <dbReference type="Proteomes" id="UP000237846"/>
    </source>
</evidence>
<evidence type="ECO:0000256" key="1">
    <source>
        <dbReference type="SAM" id="MobiDB-lite"/>
    </source>
</evidence>
<proteinExistence type="predicted"/>
<feature type="compositionally biased region" description="Low complexity" evidence="1">
    <location>
        <begin position="173"/>
        <end position="188"/>
    </location>
</feature>
<evidence type="ECO:0000313" key="2">
    <source>
        <dbReference type="EMBL" id="PRX98023.1"/>
    </source>
</evidence>
<feature type="compositionally biased region" description="Basic residues" evidence="1">
    <location>
        <begin position="255"/>
        <end position="270"/>
    </location>
</feature>